<dbReference type="Pfam" id="PF05857">
    <property type="entry name" value="TraX"/>
    <property type="match status" value="1"/>
</dbReference>
<reference evidence="2" key="2">
    <citation type="submission" date="2021-04" db="EMBL/GenBank/DDBJ databases">
        <authorList>
            <person name="Gilroy R."/>
        </authorList>
    </citation>
    <scope>NUCLEOTIDE SEQUENCE</scope>
    <source>
        <strain evidence="2">CHK33-7979</strain>
    </source>
</reference>
<feature type="transmembrane region" description="Helical" evidence="1">
    <location>
        <begin position="144"/>
        <end position="159"/>
    </location>
</feature>
<evidence type="ECO:0000313" key="2">
    <source>
        <dbReference type="EMBL" id="HIY73523.1"/>
    </source>
</evidence>
<protein>
    <submittedName>
        <fullName evidence="2">Conjugal transfer protein TraX</fullName>
    </submittedName>
</protein>
<feature type="transmembrane region" description="Helical" evidence="1">
    <location>
        <begin position="166"/>
        <end position="186"/>
    </location>
</feature>
<evidence type="ECO:0000313" key="3">
    <source>
        <dbReference type="Proteomes" id="UP000886824"/>
    </source>
</evidence>
<dbReference type="Proteomes" id="UP000886824">
    <property type="component" value="Unassembled WGS sequence"/>
</dbReference>
<dbReference type="InterPro" id="IPR008875">
    <property type="entry name" value="TraX"/>
</dbReference>
<sequence length="271" mass="30052">MPAARGLTAAQLKYLAAFFMVVDHIGMLFLPMAPFFPTDSLWFYSFRYLGRLAFPIFAFFAAEGCRKTSNYSRHLLRLGLFGAVTHVVAYVATGGTSGSVIATFFLAAAAIGFCRTVWAEGYAWTALPVTAGLLLLAQLLHVDYGWVGVLTVLAVYAAGESRRRALLALTGCLLLYYLGMNLWSYLGPSALALLRSRGWGSLFRQLGVWTQEPYFRHFSLPYSLLMAGFSCLALLPLSQYNGQRGGGSRWFFYWFYPGHLVVLYALSMLMG</sequence>
<accession>A0A9D1Z509</accession>
<feature type="transmembrane region" description="Helical" evidence="1">
    <location>
        <begin position="12"/>
        <end position="36"/>
    </location>
</feature>
<feature type="transmembrane region" description="Helical" evidence="1">
    <location>
        <begin position="42"/>
        <end position="62"/>
    </location>
</feature>
<keyword evidence="1" id="KW-0472">Membrane</keyword>
<gene>
    <name evidence="2" type="ORF">H9826_06065</name>
</gene>
<feature type="transmembrane region" description="Helical" evidence="1">
    <location>
        <begin position="219"/>
        <end position="238"/>
    </location>
</feature>
<evidence type="ECO:0000256" key="1">
    <source>
        <dbReference type="SAM" id="Phobius"/>
    </source>
</evidence>
<keyword evidence="1" id="KW-0812">Transmembrane</keyword>
<organism evidence="2 3">
    <name type="scientific">Candidatus Intestinimonas merdavium</name>
    <dbReference type="NCBI Taxonomy" id="2838622"/>
    <lineage>
        <taxon>Bacteria</taxon>
        <taxon>Bacillati</taxon>
        <taxon>Bacillota</taxon>
        <taxon>Clostridia</taxon>
        <taxon>Eubacteriales</taxon>
        <taxon>Intestinimonas</taxon>
    </lineage>
</organism>
<feature type="transmembrane region" description="Helical" evidence="1">
    <location>
        <begin position="98"/>
        <end position="114"/>
    </location>
</feature>
<feature type="transmembrane region" description="Helical" evidence="1">
    <location>
        <begin position="250"/>
        <end position="270"/>
    </location>
</feature>
<reference evidence="2" key="1">
    <citation type="journal article" date="2021" name="PeerJ">
        <title>Extensive microbial diversity within the chicken gut microbiome revealed by metagenomics and culture.</title>
        <authorList>
            <person name="Gilroy R."/>
            <person name="Ravi A."/>
            <person name="Getino M."/>
            <person name="Pursley I."/>
            <person name="Horton D.L."/>
            <person name="Alikhan N.F."/>
            <person name="Baker D."/>
            <person name="Gharbi K."/>
            <person name="Hall N."/>
            <person name="Watson M."/>
            <person name="Adriaenssens E.M."/>
            <person name="Foster-Nyarko E."/>
            <person name="Jarju S."/>
            <person name="Secka A."/>
            <person name="Antonio M."/>
            <person name="Oren A."/>
            <person name="Chaudhuri R.R."/>
            <person name="La Ragione R."/>
            <person name="Hildebrand F."/>
            <person name="Pallen M.J."/>
        </authorList>
    </citation>
    <scope>NUCLEOTIDE SEQUENCE</scope>
    <source>
        <strain evidence="2">CHK33-7979</strain>
    </source>
</reference>
<keyword evidence="1" id="KW-1133">Transmembrane helix</keyword>
<dbReference type="AlphaFoldDB" id="A0A9D1Z509"/>
<proteinExistence type="predicted"/>
<comment type="caution">
    <text evidence="2">The sequence shown here is derived from an EMBL/GenBank/DDBJ whole genome shotgun (WGS) entry which is preliminary data.</text>
</comment>
<name>A0A9D1Z509_9FIRM</name>
<dbReference type="EMBL" id="DXCX01000062">
    <property type="protein sequence ID" value="HIY73523.1"/>
    <property type="molecule type" value="Genomic_DNA"/>
</dbReference>